<dbReference type="PANTHER" id="PTHR42853">
    <property type="entry name" value="ACETYL-COENZYME A CARBOXYLASE CARBOXYL TRANSFERASE SUBUNIT ALPHA"/>
    <property type="match status" value="1"/>
</dbReference>
<evidence type="ECO:0000256" key="5">
    <source>
        <dbReference type="ARBA" id="ARBA00022832"/>
    </source>
</evidence>
<keyword evidence="8 10" id="KW-0275">Fatty acid biosynthesis</keyword>
<accession>A0A1W1W3F6</accession>
<name>A0A1W1W3F6_9FIRM</name>
<dbReference type="NCBIfam" id="NF041504">
    <property type="entry name" value="AccA_sub"/>
    <property type="match status" value="1"/>
</dbReference>
<feature type="domain" description="CoA carboxyltransferase C-terminal" evidence="11">
    <location>
        <begin position="28"/>
        <end position="289"/>
    </location>
</feature>
<keyword evidence="6 10" id="KW-0067">ATP-binding</keyword>
<dbReference type="GO" id="GO:0009317">
    <property type="term" value="C:acetyl-CoA carboxylase complex"/>
    <property type="evidence" value="ECO:0007669"/>
    <property type="project" value="InterPro"/>
</dbReference>
<comment type="similarity">
    <text evidence="10">Belongs to the AccA family.</text>
</comment>
<evidence type="ECO:0000256" key="9">
    <source>
        <dbReference type="ARBA" id="ARBA00049152"/>
    </source>
</evidence>
<comment type="pathway">
    <text evidence="1 10">Lipid metabolism; malonyl-CoA biosynthesis; malonyl-CoA from acetyl-CoA: step 1/1.</text>
</comment>
<dbReference type="InterPro" id="IPR029045">
    <property type="entry name" value="ClpP/crotonase-like_dom_sf"/>
</dbReference>
<sequence>MLVYERDFAELKTKVDELEAFCQERHIDLTSEIKLLRERIRMLEEEIYQNLSAFERVHLARLPERPGAMDYIQAIFPDFLELHGDRSFGDDPSIVGGLATLEGVPVTVIGNRRGNDTKENMKYNFGMAHPEGYRKARRLMQQAEKFGRPIITLVDTPGAYPGTGAEERGQGEAIAQNLFIMSALKVPIITIIIGQGGSGGALALAVADRILMLENAFFSVISPEGCASILFKDPSRAREAAEALKLTARDLYELNLIDEIILEPLGGAHRDKTGMAERIKERLVYHLKELLPKQPEELVSSRVARYRRVGWDFIL</sequence>
<comment type="subunit">
    <text evidence="10">Acetyl-CoA carboxylase is a heterohexamer composed of biotin carboxyl carrier protein (AccB), biotin carboxylase (AccC) and two subunits each of ACCase subunit alpha (AccA) and ACCase subunit beta (AccD).</text>
</comment>
<dbReference type="GO" id="GO:0005524">
    <property type="term" value="F:ATP binding"/>
    <property type="evidence" value="ECO:0007669"/>
    <property type="project" value="UniProtKB-KW"/>
</dbReference>
<evidence type="ECO:0000313" key="12">
    <source>
        <dbReference type="EMBL" id="SMB99990.1"/>
    </source>
</evidence>
<dbReference type="NCBIfam" id="NF004344">
    <property type="entry name" value="PRK05724.1"/>
    <property type="match status" value="1"/>
</dbReference>
<keyword evidence="7 10" id="KW-0443">Lipid metabolism</keyword>
<evidence type="ECO:0000256" key="8">
    <source>
        <dbReference type="ARBA" id="ARBA00023160"/>
    </source>
</evidence>
<protein>
    <recommendedName>
        <fullName evidence="10">Acetyl-coenzyme A carboxylase carboxyl transferase subunit alpha</fullName>
        <shortName evidence="10">ACCase subunit alpha</shortName>
        <shortName evidence="10">Acetyl-CoA carboxylase carboxyltransferase subunit alpha</shortName>
        <ecNumber evidence="10">2.1.3.15</ecNumber>
    </recommendedName>
</protein>
<dbReference type="Pfam" id="PF03255">
    <property type="entry name" value="ACCA"/>
    <property type="match status" value="1"/>
</dbReference>
<comment type="subcellular location">
    <subcellularLocation>
        <location evidence="10">Cytoplasm</location>
    </subcellularLocation>
</comment>
<keyword evidence="4 10" id="KW-0547">Nucleotide-binding</keyword>
<dbReference type="EMBL" id="LT838272">
    <property type="protein sequence ID" value="SMB99990.1"/>
    <property type="molecule type" value="Genomic_DNA"/>
</dbReference>
<dbReference type="HAMAP" id="MF_00823">
    <property type="entry name" value="AcetylCoA_CT_alpha"/>
    <property type="match status" value="1"/>
</dbReference>
<evidence type="ECO:0000313" key="13">
    <source>
        <dbReference type="Proteomes" id="UP000192569"/>
    </source>
</evidence>
<dbReference type="GO" id="GO:0006633">
    <property type="term" value="P:fatty acid biosynthetic process"/>
    <property type="evidence" value="ECO:0007669"/>
    <property type="project" value="UniProtKB-KW"/>
</dbReference>
<keyword evidence="5 10" id="KW-0276">Fatty acid metabolism</keyword>
<evidence type="ECO:0000256" key="7">
    <source>
        <dbReference type="ARBA" id="ARBA00023098"/>
    </source>
</evidence>
<dbReference type="EC" id="2.1.3.15" evidence="10"/>
<evidence type="ECO:0000256" key="10">
    <source>
        <dbReference type="HAMAP-Rule" id="MF_00823"/>
    </source>
</evidence>
<dbReference type="GO" id="GO:2001295">
    <property type="term" value="P:malonyl-CoA biosynthetic process"/>
    <property type="evidence" value="ECO:0007669"/>
    <property type="project" value="UniProtKB-UniRule"/>
</dbReference>
<dbReference type="UniPathway" id="UPA00655">
    <property type="reaction ID" value="UER00711"/>
</dbReference>
<dbReference type="PRINTS" id="PR01069">
    <property type="entry name" value="ACCCTRFRASEA"/>
</dbReference>
<dbReference type="STRING" id="698762.SAMN00808754_3202"/>
<organism evidence="12 13">
    <name type="scientific">Thermanaeromonas toyohensis ToBE</name>
    <dbReference type="NCBI Taxonomy" id="698762"/>
    <lineage>
        <taxon>Bacteria</taxon>
        <taxon>Bacillati</taxon>
        <taxon>Bacillota</taxon>
        <taxon>Clostridia</taxon>
        <taxon>Neomoorellales</taxon>
        <taxon>Neomoorellaceae</taxon>
        <taxon>Thermanaeromonas</taxon>
    </lineage>
</organism>
<evidence type="ECO:0000259" key="11">
    <source>
        <dbReference type="PROSITE" id="PS50989"/>
    </source>
</evidence>
<dbReference type="Gene3D" id="3.90.226.10">
    <property type="entry name" value="2-enoyl-CoA Hydratase, Chain A, domain 1"/>
    <property type="match status" value="1"/>
</dbReference>
<gene>
    <name evidence="10" type="primary">accA</name>
    <name evidence="12" type="ORF">SAMN00808754_3202</name>
</gene>
<dbReference type="NCBIfam" id="TIGR00513">
    <property type="entry name" value="accA"/>
    <property type="match status" value="1"/>
</dbReference>
<evidence type="ECO:0000256" key="1">
    <source>
        <dbReference type="ARBA" id="ARBA00004956"/>
    </source>
</evidence>
<dbReference type="RefSeq" id="WP_084666844.1">
    <property type="nucleotide sequence ID" value="NZ_LT838272.1"/>
</dbReference>
<dbReference type="OrthoDB" id="9808023at2"/>
<keyword evidence="13" id="KW-1185">Reference proteome</keyword>
<dbReference type="InterPro" id="IPR011763">
    <property type="entry name" value="COA_CT_C"/>
</dbReference>
<dbReference type="GO" id="GO:0003989">
    <property type="term" value="F:acetyl-CoA carboxylase activity"/>
    <property type="evidence" value="ECO:0007669"/>
    <property type="project" value="InterPro"/>
</dbReference>
<keyword evidence="2 10" id="KW-0444">Lipid biosynthesis</keyword>
<dbReference type="PROSITE" id="PS50989">
    <property type="entry name" value="COA_CT_CTER"/>
    <property type="match status" value="1"/>
</dbReference>
<dbReference type="PANTHER" id="PTHR42853:SF3">
    <property type="entry name" value="ACETYL-COENZYME A CARBOXYLASE CARBOXYL TRANSFERASE SUBUNIT ALPHA, CHLOROPLASTIC"/>
    <property type="match status" value="1"/>
</dbReference>
<dbReference type="AlphaFoldDB" id="A0A1W1W3F6"/>
<keyword evidence="3 10" id="KW-0808">Transferase</keyword>
<comment type="function">
    <text evidence="10">Component of the acetyl coenzyme A carboxylase (ACC) complex. First, biotin carboxylase catalyzes the carboxylation of biotin on its carrier protein (BCCP) and then the CO(2) group is transferred by the carboxyltransferase to acetyl-CoA to form malonyl-CoA.</text>
</comment>
<dbReference type="Proteomes" id="UP000192569">
    <property type="component" value="Chromosome I"/>
</dbReference>
<evidence type="ECO:0000256" key="2">
    <source>
        <dbReference type="ARBA" id="ARBA00022516"/>
    </source>
</evidence>
<dbReference type="SUPFAM" id="SSF52096">
    <property type="entry name" value="ClpP/crotonase"/>
    <property type="match status" value="1"/>
</dbReference>
<evidence type="ECO:0000256" key="6">
    <source>
        <dbReference type="ARBA" id="ARBA00022840"/>
    </source>
</evidence>
<dbReference type="GO" id="GO:0016743">
    <property type="term" value="F:carboxyl- or carbamoyltransferase activity"/>
    <property type="evidence" value="ECO:0007669"/>
    <property type="project" value="UniProtKB-UniRule"/>
</dbReference>
<keyword evidence="10" id="KW-0963">Cytoplasm</keyword>
<reference evidence="12 13" key="1">
    <citation type="submission" date="2017-04" db="EMBL/GenBank/DDBJ databases">
        <authorList>
            <person name="Afonso C.L."/>
            <person name="Miller P.J."/>
            <person name="Scott M.A."/>
            <person name="Spackman E."/>
            <person name="Goraichik I."/>
            <person name="Dimitrov K.M."/>
            <person name="Suarez D.L."/>
            <person name="Swayne D.E."/>
        </authorList>
    </citation>
    <scope>NUCLEOTIDE SEQUENCE [LARGE SCALE GENOMIC DNA]</scope>
    <source>
        <strain evidence="12 13">ToBE</strain>
    </source>
</reference>
<proteinExistence type="inferred from homology"/>
<comment type="catalytic activity">
    <reaction evidence="9 10">
        <text>N(6)-carboxybiotinyl-L-lysyl-[protein] + acetyl-CoA = N(6)-biotinyl-L-lysyl-[protein] + malonyl-CoA</text>
        <dbReference type="Rhea" id="RHEA:54728"/>
        <dbReference type="Rhea" id="RHEA-COMP:10505"/>
        <dbReference type="Rhea" id="RHEA-COMP:10506"/>
        <dbReference type="ChEBI" id="CHEBI:57288"/>
        <dbReference type="ChEBI" id="CHEBI:57384"/>
        <dbReference type="ChEBI" id="CHEBI:83144"/>
        <dbReference type="ChEBI" id="CHEBI:83145"/>
        <dbReference type="EC" id="2.1.3.15"/>
    </reaction>
</comment>
<dbReference type="InterPro" id="IPR001095">
    <property type="entry name" value="Acetyl_CoA_COase_a_su"/>
</dbReference>
<evidence type="ECO:0000256" key="4">
    <source>
        <dbReference type="ARBA" id="ARBA00022741"/>
    </source>
</evidence>
<evidence type="ECO:0000256" key="3">
    <source>
        <dbReference type="ARBA" id="ARBA00022679"/>
    </source>
</evidence>